<evidence type="ECO:0000256" key="13">
    <source>
        <dbReference type="SAM" id="MobiDB-lite"/>
    </source>
</evidence>
<organism evidence="15 16">
    <name type="scientific">Pseudopithomyces chartarum</name>
    <dbReference type="NCBI Taxonomy" id="1892770"/>
    <lineage>
        <taxon>Eukaryota</taxon>
        <taxon>Fungi</taxon>
        <taxon>Dikarya</taxon>
        <taxon>Ascomycota</taxon>
        <taxon>Pezizomycotina</taxon>
        <taxon>Dothideomycetes</taxon>
        <taxon>Pleosporomycetidae</taxon>
        <taxon>Pleosporales</taxon>
        <taxon>Massarineae</taxon>
        <taxon>Didymosphaeriaceae</taxon>
        <taxon>Pseudopithomyces</taxon>
    </lineage>
</organism>
<feature type="region of interest" description="Disordered" evidence="13">
    <location>
        <begin position="237"/>
        <end position="257"/>
    </location>
</feature>
<feature type="region of interest" description="Disordered" evidence="13">
    <location>
        <begin position="22"/>
        <end position="42"/>
    </location>
</feature>
<evidence type="ECO:0000256" key="4">
    <source>
        <dbReference type="ARBA" id="ARBA00022723"/>
    </source>
</evidence>
<keyword evidence="7" id="KW-0325">Glycoprotein</keyword>
<reference evidence="15 16" key="1">
    <citation type="submission" date="2021-02" db="EMBL/GenBank/DDBJ databases">
        <title>Genome assembly of Pseudopithomyces chartarum.</title>
        <authorList>
            <person name="Jauregui R."/>
            <person name="Singh J."/>
            <person name="Voisey C."/>
        </authorList>
    </citation>
    <scope>NUCLEOTIDE SEQUENCE [LARGE SCALE GENOMIC DNA]</scope>
    <source>
        <strain evidence="15 16">AGR01</strain>
    </source>
</reference>
<dbReference type="GO" id="GO:0000302">
    <property type="term" value="P:response to reactive oxygen species"/>
    <property type="evidence" value="ECO:0007669"/>
    <property type="project" value="TreeGrafter"/>
</dbReference>
<evidence type="ECO:0000256" key="2">
    <source>
        <dbReference type="ARBA" id="ARBA00022559"/>
    </source>
</evidence>
<comment type="caution">
    <text evidence="15">The sequence shown here is derived from an EMBL/GenBank/DDBJ whole genome shotgun (WGS) entry which is preliminary data.</text>
</comment>
<feature type="binding site" evidence="9">
    <location>
        <position position="84"/>
    </location>
    <ligand>
        <name>Ca(2+)</name>
        <dbReference type="ChEBI" id="CHEBI:29108"/>
        <label>1</label>
    </ligand>
</feature>
<dbReference type="InterPro" id="IPR001621">
    <property type="entry name" value="Ligninase"/>
</dbReference>
<comment type="cofactor">
    <cofactor evidence="9 12">
        <name>Ca(2+)</name>
        <dbReference type="ChEBI" id="CHEBI:29108"/>
    </cofactor>
    <text evidence="9 12">Binds 2 calcium ions per subunit.</text>
</comment>
<keyword evidence="2 12" id="KW-0575">Peroxidase</keyword>
<sequence length="257" mass="27033">MRYSAPLLFYLVTTVLAQQEGSQTSGGYTTAPQPSDVSSSGGCPSIWKEVASDLQTTFQGCNDAARGAIRAPFHDCVNGACDGSLILGGECSRSENAGLVPTCDLLGQKAKQYNVGAADMIEFAAAMAISICPLGPRVRALVGRKDSSTPAPEGLVPASRDPIPKILEQFAKVGMSSSDVVALVGAHTTARQFFDDPARAGASLDTTPSRWDVTFYRETLTRTAPYSLSSDLRMTNDSQDRLPVIGSVSLPASPPGR</sequence>
<feature type="disulfide bond" evidence="11">
    <location>
        <begin position="61"/>
        <end position="132"/>
    </location>
</feature>
<evidence type="ECO:0000256" key="9">
    <source>
        <dbReference type="PIRSR" id="PIRSR601621-2"/>
    </source>
</evidence>
<feature type="domain" description="Plant heme peroxidase family profile" evidence="14">
    <location>
        <begin position="23"/>
        <end position="188"/>
    </location>
</feature>
<feature type="binding site" description="axial binding residue" evidence="9">
    <location>
        <position position="187"/>
    </location>
    <ligand>
        <name>heme b</name>
        <dbReference type="ChEBI" id="CHEBI:60344"/>
    </ligand>
    <ligandPart>
        <name>Fe</name>
        <dbReference type="ChEBI" id="CHEBI:18248"/>
    </ligandPart>
</feature>
<feature type="binding site" evidence="9">
    <location>
        <position position="188"/>
    </location>
    <ligand>
        <name>Ca(2+)</name>
        <dbReference type="ChEBI" id="CHEBI:29108"/>
        <label>2</label>
    </ligand>
</feature>
<dbReference type="PROSITE" id="PS50873">
    <property type="entry name" value="PEROXIDASE_4"/>
    <property type="match status" value="1"/>
</dbReference>
<dbReference type="GO" id="GO:0004601">
    <property type="term" value="F:peroxidase activity"/>
    <property type="evidence" value="ECO:0007669"/>
    <property type="project" value="UniProtKB-KW"/>
</dbReference>
<dbReference type="PANTHER" id="PTHR31356:SF66">
    <property type="entry name" value="CATALASE-PEROXIDASE"/>
    <property type="match status" value="1"/>
</dbReference>
<feature type="binding site" evidence="9">
    <location>
        <position position="82"/>
    </location>
    <ligand>
        <name>Ca(2+)</name>
        <dbReference type="ChEBI" id="CHEBI:29108"/>
        <label>1</label>
    </ligand>
</feature>
<keyword evidence="5 12" id="KW-0560">Oxidoreductase</keyword>
<dbReference type="PRINTS" id="PR00458">
    <property type="entry name" value="PEROXIDASE"/>
</dbReference>
<dbReference type="InterPro" id="IPR019794">
    <property type="entry name" value="Peroxidases_AS"/>
</dbReference>
<evidence type="ECO:0000256" key="3">
    <source>
        <dbReference type="ARBA" id="ARBA00022617"/>
    </source>
</evidence>
<dbReference type="AlphaFoldDB" id="A0AAN6LPI9"/>
<comment type="cofactor">
    <cofactor evidence="9">
        <name>heme b</name>
        <dbReference type="ChEBI" id="CHEBI:60344"/>
    </cofactor>
    <text evidence="9">Binds 1 heme b (iron(II)-protoporphyrin IX) group per subunit.</text>
</comment>
<keyword evidence="9 12" id="KW-0106">Calcium</keyword>
<evidence type="ECO:0000256" key="12">
    <source>
        <dbReference type="RuleBase" id="RU363051"/>
    </source>
</evidence>
<dbReference type="InterPro" id="IPR002016">
    <property type="entry name" value="Haem_peroxidase"/>
</dbReference>
<dbReference type="GO" id="GO:0042744">
    <property type="term" value="P:hydrogen peroxide catabolic process"/>
    <property type="evidence" value="ECO:0007669"/>
    <property type="project" value="TreeGrafter"/>
</dbReference>
<evidence type="ECO:0000313" key="16">
    <source>
        <dbReference type="Proteomes" id="UP001280581"/>
    </source>
</evidence>
<protein>
    <recommendedName>
        <fullName evidence="12">Peroxidase</fullName>
        <ecNumber evidence="12">1.11.1.-</ecNumber>
    </recommendedName>
</protein>
<dbReference type="GO" id="GO:0020037">
    <property type="term" value="F:heme binding"/>
    <property type="evidence" value="ECO:0007669"/>
    <property type="project" value="UniProtKB-UniRule"/>
</dbReference>
<dbReference type="InterPro" id="IPR010255">
    <property type="entry name" value="Haem_peroxidase_sf"/>
</dbReference>
<evidence type="ECO:0000259" key="14">
    <source>
        <dbReference type="PROSITE" id="PS50873"/>
    </source>
</evidence>
<dbReference type="EMBL" id="WVTA01000018">
    <property type="protein sequence ID" value="KAK3197437.1"/>
    <property type="molecule type" value="Genomic_DNA"/>
</dbReference>
<name>A0AAN6LPI9_9PLEO</name>
<keyword evidence="4 9" id="KW-0479">Metal-binding</keyword>
<evidence type="ECO:0000256" key="7">
    <source>
        <dbReference type="ARBA" id="ARBA00023180"/>
    </source>
</evidence>
<accession>A0AAN6LPI9</accession>
<evidence type="ECO:0000256" key="11">
    <source>
        <dbReference type="PIRSR" id="PIRSR601621-4"/>
    </source>
</evidence>
<keyword evidence="16" id="KW-1185">Reference proteome</keyword>
<dbReference type="Proteomes" id="UP001280581">
    <property type="component" value="Unassembled WGS sequence"/>
</dbReference>
<dbReference type="GO" id="GO:0034599">
    <property type="term" value="P:cellular response to oxidative stress"/>
    <property type="evidence" value="ECO:0007669"/>
    <property type="project" value="InterPro"/>
</dbReference>
<evidence type="ECO:0000256" key="10">
    <source>
        <dbReference type="PIRSR" id="PIRSR601621-3"/>
    </source>
</evidence>
<evidence type="ECO:0000256" key="1">
    <source>
        <dbReference type="ARBA" id="ARBA00006089"/>
    </source>
</evidence>
<feature type="site" description="Transition state stabilizer" evidence="10">
    <location>
        <position position="70"/>
    </location>
</feature>
<dbReference type="Gene3D" id="1.10.520.10">
    <property type="match status" value="1"/>
</dbReference>
<dbReference type="Pfam" id="PF00141">
    <property type="entry name" value="peroxidase"/>
    <property type="match status" value="1"/>
</dbReference>
<dbReference type="PANTHER" id="PTHR31356">
    <property type="entry name" value="THYLAKOID LUMENAL 29 KDA PROTEIN, CHLOROPLASTIC-RELATED"/>
    <property type="match status" value="1"/>
</dbReference>
<dbReference type="SUPFAM" id="SSF48113">
    <property type="entry name" value="Heme-dependent peroxidases"/>
    <property type="match status" value="1"/>
</dbReference>
<evidence type="ECO:0000256" key="8">
    <source>
        <dbReference type="PIRSR" id="PIRSR601621-1"/>
    </source>
</evidence>
<dbReference type="PRINTS" id="PR00462">
    <property type="entry name" value="LIGNINASE"/>
</dbReference>
<evidence type="ECO:0000256" key="6">
    <source>
        <dbReference type="ARBA" id="ARBA00023004"/>
    </source>
</evidence>
<keyword evidence="11" id="KW-1015">Disulfide bond</keyword>
<dbReference type="EC" id="1.11.1.-" evidence="12"/>
<feature type="binding site" evidence="9">
    <location>
        <position position="75"/>
    </location>
    <ligand>
        <name>Ca(2+)</name>
        <dbReference type="ChEBI" id="CHEBI:29108"/>
        <label>1</label>
    </ligand>
</feature>
<feature type="signal peptide" evidence="12">
    <location>
        <begin position="1"/>
        <end position="17"/>
    </location>
</feature>
<proteinExistence type="inferred from homology"/>
<feature type="active site" description="Proton acceptor" evidence="8">
    <location>
        <position position="74"/>
    </location>
</feature>
<keyword evidence="3 9" id="KW-0349">Heme</keyword>
<feature type="binding site" evidence="9">
    <location>
        <position position="205"/>
    </location>
    <ligand>
        <name>Ca(2+)</name>
        <dbReference type="ChEBI" id="CHEBI:29108"/>
        <label>2</label>
    </ligand>
</feature>
<feature type="binding site" evidence="9">
    <location>
        <position position="207"/>
    </location>
    <ligand>
        <name>Ca(2+)</name>
        <dbReference type="ChEBI" id="CHEBI:29108"/>
        <label>2</label>
    </ligand>
</feature>
<feature type="chain" id="PRO_5042670634" description="Peroxidase" evidence="12">
    <location>
        <begin position="18"/>
        <end position="257"/>
    </location>
</feature>
<evidence type="ECO:0000256" key="5">
    <source>
        <dbReference type="ARBA" id="ARBA00023002"/>
    </source>
</evidence>
<dbReference type="PROSITE" id="PS00436">
    <property type="entry name" value="PEROXIDASE_2"/>
    <property type="match status" value="1"/>
</dbReference>
<dbReference type="InterPro" id="IPR044831">
    <property type="entry name" value="Ccp1-like"/>
</dbReference>
<evidence type="ECO:0000313" key="15">
    <source>
        <dbReference type="EMBL" id="KAK3197437.1"/>
    </source>
</evidence>
<keyword evidence="12" id="KW-0732">Signal</keyword>
<gene>
    <name evidence="15" type="ORF">GRF29_216g132137</name>
</gene>
<keyword evidence="6 9" id="KW-0408">Iron</keyword>
<feature type="binding site" evidence="9">
    <location>
        <position position="212"/>
    </location>
    <ligand>
        <name>Ca(2+)</name>
        <dbReference type="ChEBI" id="CHEBI:29108"/>
        <label>2</label>
    </ligand>
</feature>
<comment type="similarity">
    <text evidence="1 12">Belongs to the peroxidase family. Ligninase subfamily.</text>
</comment>
<dbReference type="GO" id="GO:0046872">
    <property type="term" value="F:metal ion binding"/>
    <property type="evidence" value="ECO:0007669"/>
    <property type="project" value="UniProtKB-UniRule"/>
</dbReference>